<dbReference type="Gene3D" id="2.130.10.10">
    <property type="entry name" value="YVTN repeat-like/Quinoprotein amine dehydrogenase"/>
    <property type="match status" value="3"/>
</dbReference>
<accession>G4TK86</accession>
<dbReference type="InterPro" id="IPR011044">
    <property type="entry name" value="Quino_amine_DH_bsu"/>
</dbReference>
<dbReference type="eggNOG" id="KOG0266">
    <property type="taxonomic scope" value="Eukaryota"/>
</dbReference>
<feature type="repeat" description="WD" evidence="2">
    <location>
        <begin position="1113"/>
        <end position="1141"/>
    </location>
</feature>
<dbReference type="InterPro" id="IPR015943">
    <property type="entry name" value="WD40/YVTN_repeat-like_dom_sf"/>
</dbReference>
<dbReference type="PANTHER" id="PTHR10039">
    <property type="entry name" value="AMELOGENIN"/>
    <property type="match status" value="1"/>
</dbReference>
<dbReference type="STRING" id="1109443.G4TK86"/>
<comment type="caution">
    <text evidence="5">The sequence shown here is derived from an EMBL/GenBank/DDBJ whole genome shotgun (WGS) entry which is preliminary data.</text>
</comment>
<feature type="repeat" description="WD" evidence="2">
    <location>
        <begin position="821"/>
        <end position="855"/>
    </location>
</feature>
<evidence type="ECO:0000313" key="6">
    <source>
        <dbReference type="Proteomes" id="UP000007148"/>
    </source>
</evidence>
<dbReference type="SUPFAM" id="SSF82171">
    <property type="entry name" value="DPP6 N-terminal domain-like"/>
    <property type="match status" value="1"/>
</dbReference>
<keyword evidence="6" id="KW-1185">Reference proteome</keyword>
<sequence length="1536" mass="172736">MENITTRQENRGAEKDVHDIRDSLNGGRNTTQKPSTAIGEPSTGVDVGYTSHNINENKLLNPIETPETITDWLEHRFTPVRDVRSEGKPVLAPLESAYALSISALQALRDVHNKDASWSDIISNLDTHTTQMHNDSERLAQNRSRSFGDHELLQAIQEYMQIVKTIMTEAESCIRTARERTGLHIARFGSTQIDKEQIPHLLRMEDTAYQRYRVAIDNALSSQIATFDAFFDQLRGEVQDTVTQHLRDEYRGPGFAMSLAYGTELELCEPGTRVDILARISEWSDDVDCSQQVFWLNDAAGTGKSTIAATMARYWQGQSRLGGRFFFSPNVARNQEIRHFCRTVAADIQLNHPQLASTIESVLNLDPEASMEFSVQFIQLILDPLRRLKHVAGLFLVIDALDNCEPKSRQRLLNVILKELPKAPHVKVLLTSRPLTDIRDRLQLPDFVHDAHLLDINNPSHDDIALYVHAKLNRQLNIQERERIIQYSGGLFIWAATFCRAFRRSDLAVRLLENFSHSQVADPLDALYLEVLHQALVDKRAEDDFQKVLQVVVSVFQPISINTISALFPKVDTVNDFVQDLAAVFKDGHPDRPIKVLHPTFREFIASNELRANGFLVQMEPSHSMLAIACLDMLSETLRYDILELNSGFGILPRNDEVADLDDRIARKTSPAFRYATSYWAYHVSASDEAWYDWQRVTLFLREHYLHWMEFMGWQGTLSHGIRGLAHLGRRVKREISRGALISLDDILTVLHASHFLLRFQDMIQAAALHVYTIPPGLIPSSSPLAKSIRTKNRSPTVGMIGAERLEWTIDAKPLALPIEITHILFSPDASRVVTSGDHGYLRLWDAETGVLIPTAFTAVNRSRGLVLAVEFSLDGQYLAIATDSMEVHLLEVSSGDTIWRNKTRLGDIQLRIAAICFLPDEPYLAVVLHCERFDRFFKSYVIFYHVASGERSTKAVGLSGFVDRFRVCPNGTRAVYTVRRNRVLDYVYLVDLVSYDGFDDSDDYGGCIKVADFQLEPTLERVIDISVDGTRSVIYDPNGRTPLILLDCNTGKAIIMVDPDEPPSPCVVFVPQGNLMATVSPQGFGILLRDKQNGRVIKRICTSTRFEKIWISPDSQRLASHSVDKRIKVWNVGTGTELPSFFTGYTNAQTIDISPNWCRIVCSTDLEASIYDLTPTVTGLKTRPLKYARSGEYVAKMSMLILRTHNPGGLTVLSAWSTLTGTLQLIATFGEFSDQSLITCVTPDSQEILCWSTQEDISICSLVTYRREPLSLQNVRGTPHAEKGTIQFSLDGSFFALLVVDTHVDLIQIWEYKTGNHILDTRHSKDTVNSYTISDTHLAVFISVKMNRYAPSVAGEIKIYRISDGKRTAFQSGLDANIMVFSHRSDLIAIADRNSLYGSAILQVWSLETSPAKLIGEAKSYGGSEHPLGFSSDSKLVVYGSQVWELTPNGLQSFQSLTTPKSLLHYPHSFLSYTNGWIHTAFPAGPIVPIPTDLHSLFTRGGKRLQKWAANGSTILVWTTKREPIIFDFSEFMSR</sequence>
<dbReference type="InterPro" id="IPR001680">
    <property type="entry name" value="WD40_rpt"/>
</dbReference>
<dbReference type="EMBL" id="CAFZ01000132">
    <property type="protein sequence ID" value="CCA71732.1"/>
    <property type="molecule type" value="Genomic_DNA"/>
</dbReference>
<dbReference type="PROSITE" id="PS50082">
    <property type="entry name" value="WD_REPEATS_2"/>
    <property type="match status" value="2"/>
</dbReference>
<proteinExistence type="predicted"/>
<dbReference type="InParanoid" id="G4TK86"/>
<evidence type="ECO:0000256" key="3">
    <source>
        <dbReference type="SAM" id="MobiDB-lite"/>
    </source>
</evidence>
<dbReference type="Pfam" id="PF24883">
    <property type="entry name" value="NPHP3_N"/>
    <property type="match status" value="1"/>
</dbReference>
<feature type="compositionally biased region" description="Polar residues" evidence="3">
    <location>
        <begin position="26"/>
        <end position="35"/>
    </location>
</feature>
<keyword evidence="1" id="KW-0677">Repeat</keyword>
<dbReference type="Gene3D" id="3.40.50.300">
    <property type="entry name" value="P-loop containing nucleotide triphosphate hydrolases"/>
    <property type="match status" value="1"/>
</dbReference>
<dbReference type="SMART" id="SM00320">
    <property type="entry name" value="WD40"/>
    <property type="match status" value="3"/>
</dbReference>
<dbReference type="OrthoDB" id="1367865at2759"/>
<dbReference type="SUPFAM" id="SSF52540">
    <property type="entry name" value="P-loop containing nucleoside triphosphate hydrolases"/>
    <property type="match status" value="1"/>
</dbReference>
<dbReference type="Pfam" id="PF00400">
    <property type="entry name" value="WD40"/>
    <property type="match status" value="1"/>
</dbReference>
<reference evidence="5 6" key="1">
    <citation type="journal article" date="2011" name="PLoS Pathog.">
        <title>Endophytic Life Strategies Decoded by Genome and Transcriptome Analyses of the Mutualistic Root Symbiont Piriformospora indica.</title>
        <authorList>
            <person name="Zuccaro A."/>
            <person name="Lahrmann U."/>
            <person name="Guldener U."/>
            <person name="Langen G."/>
            <person name="Pfiffi S."/>
            <person name="Biedenkopf D."/>
            <person name="Wong P."/>
            <person name="Samans B."/>
            <person name="Grimm C."/>
            <person name="Basiewicz M."/>
            <person name="Murat C."/>
            <person name="Martin F."/>
            <person name="Kogel K.H."/>
        </authorList>
    </citation>
    <scope>NUCLEOTIDE SEQUENCE [LARGE SCALE GENOMIC DNA]</scope>
    <source>
        <strain evidence="5 6">DSM 11827</strain>
    </source>
</reference>
<evidence type="ECO:0000313" key="5">
    <source>
        <dbReference type="EMBL" id="CCA71732.1"/>
    </source>
</evidence>
<gene>
    <name evidence="5" type="ORF">PIIN_05667</name>
</gene>
<keyword evidence="2" id="KW-0853">WD repeat</keyword>
<organism evidence="5 6">
    <name type="scientific">Serendipita indica (strain DSM 11827)</name>
    <name type="common">Root endophyte fungus</name>
    <name type="synonym">Piriformospora indica</name>
    <dbReference type="NCBI Taxonomy" id="1109443"/>
    <lineage>
        <taxon>Eukaryota</taxon>
        <taxon>Fungi</taxon>
        <taxon>Dikarya</taxon>
        <taxon>Basidiomycota</taxon>
        <taxon>Agaricomycotina</taxon>
        <taxon>Agaricomycetes</taxon>
        <taxon>Sebacinales</taxon>
        <taxon>Serendipitaceae</taxon>
        <taxon>Serendipita</taxon>
    </lineage>
</organism>
<name>G4TK86_SERID</name>
<dbReference type="PANTHER" id="PTHR10039:SF15">
    <property type="entry name" value="NACHT DOMAIN-CONTAINING PROTEIN"/>
    <property type="match status" value="1"/>
</dbReference>
<dbReference type="Proteomes" id="UP000007148">
    <property type="component" value="Unassembled WGS sequence"/>
</dbReference>
<evidence type="ECO:0000256" key="2">
    <source>
        <dbReference type="PROSITE-ProRule" id="PRU00221"/>
    </source>
</evidence>
<dbReference type="InterPro" id="IPR027417">
    <property type="entry name" value="P-loop_NTPase"/>
</dbReference>
<feature type="domain" description="Nephrocystin 3-like N-terminal" evidence="4">
    <location>
        <begin position="280"/>
        <end position="433"/>
    </location>
</feature>
<evidence type="ECO:0000259" key="4">
    <source>
        <dbReference type="Pfam" id="PF24883"/>
    </source>
</evidence>
<feature type="compositionally biased region" description="Basic and acidic residues" evidence="3">
    <location>
        <begin position="8"/>
        <end position="22"/>
    </location>
</feature>
<dbReference type="InterPro" id="IPR056884">
    <property type="entry name" value="NPHP3-like_N"/>
</dbReference>
<dbReference type="HOGENOM" id="CLU_000288_6_3_1"/>
<dbReference type="SUPFAM" id="SSF50969">
    <property type="entry name" value="YVTN repeat-like/Quinoprotein amine dehydrogenase"/>
    <property type="match status" value="1"/>
</dbReference>
<feature type="region of interest" description="Disordered" evidence="3">
    <location>
        <begin position="1"/>
        <end position="44"/>
    </location>
</feature>
<evidence type="ECO:0000256" key="1">
    <source>
        <dbReference type="ARBA" id="ARBA00022737"/>
    </source>
</evidence>
<protein>
    <recommendedName>
        <fullName evidence="4">Nephrocystin 3-like N-terminal domain-containing protein</fullName>
    </recommendedName>
</protein>